<sequence length="189" mass="20006">MVIVDDMEAPSPREHEIMAKRVFGGIRRSPVIVPIALVMTLYLNGTGGAAPTDLQWSQDPGSHCKFVAPASLTSGPTFWIGACVDGKASGEGMLRRRDGDRPGPAFFGRMKDGVPQIGVIDLGDGYRAGSFSDGDIGGGAEPDPRNRIDAFRIAAEAARSVSAKYAGENNAGSAHLYEELAKTLELQTD</sequence>
<dbReference type="EMBL" id="JACIHI010000002">
    <property type="protein sequence ID" value="MBB4437694.1"/>
    <property type="molecule type" value="Genomic_DNA"/>
</dbReference>
<gene>
    <name evidence="1" type="ORF">GGE15_000943</name>
</gene>
<protein>
    <submittedName>
        <fullName evidence="1">Uncharacterized protein</fullName>
    </submittedName>
</protein>
<name>A0A7W6XVK2_9HYPH</name>
<dbReference type="Proteomes" id="UP000533724">
    <property type="component" value="Unassembled WGS sequence"/>
</dbReference>
<reference evidence="1 2" key="1">
    <citation type="submission" date="2020-08" db="EMBL/GenBank/DDBJ databases">
        <title>Genomic Encyclopedia of Type Strains, Phase IV (KMG-V): Genome sequencing to study the core and pangenomes of soil and plant-associated prokaryotes.</title>
        <authorList>
            <person name="Whitman W."/>
        </authorList>
    </citation>
    <scope>NUCLEOTIDE SEQUENCE [LARGE SCALE GENOMIC DNA]</scope>
    <source>
        <strain evidence="1 2">SEMIA 414</strain>
    </source>
</reference>
<proteinExistence type="predicted"/>
<dbReference type="AlphaFoldDB" id="A0A7W6XVK2"/>
<evidence type="ECO:0000313" key="2">
    <source>
        <dbReference type="Proteomes" id="UP000533724"/>
    </source>
</evidence>
<organism evidence="1 2">
    <name type="scientific">Rhizobium esperanzae</name>
    <dbReference type="NCBI Taxonomy" id="1967781"/>
    <lineage>
        <taxon>Bacteria</taxon>
        <taxon>Pseudomonadati</taxon>
        <taxon>Pseudomonadota</taxon>
        <taxon>Alphaproteobacteria</taxon>
        <taxon>Hyphomicrobiales</taxon>
        <taxon>Rhizobiaceae</taxon>
        <taxon>Rhizobium/Agrobacterium group</taxon>
        <taxon>Rhizobium</taxon>
    </lineage>
</organism>
<evidence type="ECO:0000313" key="1">
    <source>
        <dbReference type="EMBL" id="MBB4437694.1"/>
    </source>
</evidence>
<comment type="caution">
    <text evidence="1">The sequence shown here is derived from an EMBL/GenBank/DDBJ whole genome shotgun (WGS) entry which is preliminary data.</text>
</comment>
<accession>A0A7W6XVK2</accession>